<accession>A0A6G1SAD7</accession>
<proteinExistence type="predicted"/>
<reference evidence="1" key="1">
    <citation type="submission" date="2018-10" db="EMBL/GenBank/DDBJ databases">
        <title>Transcriptome assembly of Aceria tosichella (Wheat curl mite) Type 2.</title>
        <authorList>
            <person name="Scully E.D."/>
            <person name="Geib S.M."/>
            <person name="Palmer N.A."/>
            <person name="Gupta A.K."/>
            <person name="Sarath G."/>
            <person name="Tatineni S."/>
        </authorList>
    </citation>
    <scope>NUCLEOTIDE SEQUENCE</scope>
    <source>
        <strain evidence="1">LincolnNE</strain>
    </source>
</reference>
<dbReference type="GO" id="GO:0003676">
    <property type="term" value="F:nucleic acid binding"/>
    <property type="evidence" value="ECO:0007669"/>
    <property type="project" value="InterPro"/>
</dbReference>
<gene>
    <name evidence="1" type="ORF">g.10174</name>
</gene>
<name>A0A6G1SAD7_9ACAR</name>
<organism evidence="1">
    <name type="scientific">Aceria tosichella</name>
    <name type="common">wheat curl mite</name>
    <dbReference type="NCBI Taxonomy" id="561515"/>
    <lineage>
        <taxon>Eukaryota</taxon>
        <taxon>Metazoa</taxon>
        <taxon>Ecdysozoa</taxon>
        <taxon>Arthropoda</taxon>
        <taxon>Chelicerata</taxon>
        <taxon>Arachnida</taxon>
        <taxon>Acari</taxon>
        <taxon>Acariformes</taxon>
        <taxon>Trombidiformes</taxon>
        <taxon>Prostigmata</taxon>
        <taxon>Eupodina</taxon>
        <taxon>Eriophyoidea</taxon>
        <taxon>Eriophyidae</taxon>
        <taxon>Eriophyinae</taxon>
        <taxon>Aceriini</taxon>
        <taxon>Aceria</taxon>
    </lineage>
</organism>
<dbReference type="Gene3D" id="3.30.420.10">
    <property type="entry name" value="Ribonuclease H-like superfamily/Ribonuclease H"/>
    <property type="match status" value="1"/>
</dbReference>
<evidence type="ECO:0008006" key="2">
    <source>
        <dbReference type="Google" id="ProtNLM"/>
    </source>
</evidence>
<evidence type="ECO:0000313" key="1">
    <source>
        <dbReference type="EMBL" id="MDE47181.1"/>
    </source>
</evidence>
<sequence>MSPKNNKTTAGPDPALVARVKDQLKRKPTATYKEISQSLRSSPALIKRCFEAGNLKYMGNLRAPRCTYDVMQRRIDAAEGILRRTDPSQDYNKIVVMDKETCIPVDPNDDHFRTGCWLAPGQPVPLEFLIPRMRGPGPEYYMIWQAMGSDGSYSPAFISIGKMKTDIYIKCLSEILLPWIEKQYGKDNVLFWPDLTPCHYTTRVTQFLDKNNIDYVTKSDNAPKLTHARPIETCSEICKQTYSTRIGRNSQPESLEEFKKIWTDINKDVMEKHAKELCSGFRQNLLSVTRMEL</sequence>
<dbReference type="EMBL" id="GGYP01002410">
    <property type="protein sequence ID" value="MDE47181.1"/>
    <property type="molecule type" value="Transcribed_RNA"/>
</dbReference>
<dbReference type="AlphaFoldDB" id="A0A6G1SAD7"/>
<dbReference type="InterPro" id="IPR036397">
    <property type="entry name" value="RNaseH_sf"/>
</dbReference>
<protein>
    <recommendedName>
        <fullName evidence="2">DDE-1 domain-containing protein</fullName>
    </recommendedName>
</protein>